<proteinExistence type="inferred from homology"/>
<dbReference type="EMBL" id="WEGH01000001">
    <property type="protein sequence ID" value="MQY03599.1"/>
    <property type="molecule type" value="Genomic_DNA"/>
</dbReference>
<dbReference type="Proteomes" id="UP000487268">
    <property type="component" value="Unassembled WGS sequence"/>
</dbReference>
<dbReference type="InterPro" id="IPR043130">
    <property type="entry name" value="CDP-OH_PTrfase_TM_dom"/>
</dbReference>
<evidence type="ECO:0000256" key="2">
    <source>
        <dbReference type="RuleBase" id="RU003750"/>
    </source>
</evidence>
<dbReference type="PROSITE" id="PS00379">
    <property type="entry name" value="CDP_ALCOHOL_P_TRANSF"/>
    <property type="match status" value="1"/>
</dbReference>
<name>A0A7K0BR13_9ACTN</name>
<dbReference type="Pfam" id="PF01066">
    <property type="entry name" value="CDP-OH_P_transf"/>
    <property type="match status" value="1"/>
</dbReference>
<keyword evidence="5" id="KW-1185">Reference proteome</keyword>
<protein>
    <recommendedName>
        <fullName evidence="6">CDP-alcohol phosphatidyltransferase family protein</fullName>
    </recommendedName>
</protein>
<gene>
    <name evidence="4" type="ORF">ACRB68_16440</name>
</gene>
<feature type="transmembrane region" description="Helical" evidence="3">
    <location>
        <begin position="139"/>
        <end position="166"/>
    </location>
</feature>
<dbReference type="OrthoDB" id="9782011at2"/>
<organism evidence="4 5">
    <name type="scientific">Actinomadura macrotermitis</name>
    <dbReference type="NCBI Taxonomy" id="2585200"/>
    <lineage>
        <taxon>Bacteria</taxon>
        <taxon>Bacillati</taxon>
        <taxon>Actinomycetota</taxon>
        <taxon>Actinomycetes</taxon>
        <taxon>Streptosporangiales</taxon>
        <taxon>Thermomonosporaceae</taxon>
        <taxon>Actinomadura</taxon>
    </lineage>
</organism>
<feature type="transmembrane region" description="Helical" evidence="3">
    <location>
        <begin position="195"/>
        <end position="226"/>
    </location>
</feature>
<comment type="similarity">
    <text evidence="2">Belongs to the CDP-alcohol phosphatidyltransferase class-I family.</text>
</comment>
<reference evidence="4 5" key="1">
    <citation type="submission" date="2019-10" db="EMBL/GenBank/DDBJ databases">
        <title>Actinomadura rubteroloni sp. nov. and Actinomadura macrotermitis sp. nov., isolated from the gut of fungus growing-termite Macrotermes natalensis.</title>
        <authorList>
            <person name="Benndorf R."/>
            <person name="Martin K."/>
            <person name="Kuefner M."/>
            <person name="De Beer W."/>
            <person name="Kaster A.-K."/>
            <person name="Vollmers J."/>
            <person name="Poulsen M."/>
            <person name="Beemelmanns C."/>
        </authorList>
    </citation>
    <scope>NUCLEOTIDE SEQUENCE [LARGE SCALE GENOMIC DNA]</scope>
    <source>
        <strain evidence="4 5">RB68</strain>
    </source>
</reference>
<dbReference type="GO" id="GO:0016020">
    <property type="term" value="C:membrane"/>
    <property type="evidence" value="ECO:0007669"/>
    <property type="project" value="InterPro"/>
</dbReference>
<keyword evidence="3" id="KW-0472">Membrane</keyword>
<dbReference type="GO" id="GO:0016780">
    <property type="term" value="F:phosphotransferase activity, for other substituted phosphate groups"/>
    <property type="evidence" value="ECO:0007669"/>
    <property type="project" value="InterPro"/>
</dbReference>
<dbReference type="AlphaFoldDB" id="A0A7K0BR13"/>
<feature type="transmembrane region" description="Helical" evidence="3">
    <location>
        <begin position="98"/>
        <end position="118"/>
    </location>
</feature>
<evidence type="ECO:0000313" key="5">
    <source>
        <dbReference type="Proteomes" id="UP000487268"/>
    </source>
</evidence>
<evidence type="ECO:0008006" key="6">
    <source>
        <dbReference type="Google" id="ProtNLM"/>
    </source>
</evidence>
<dbReference type="GO" id="GO:0008654">
    <property type="term" value="P:phospholipid biosynthetic process"/>
    <property type="evidence" value="ECO:0007669"/>
    <property type="project" value="InterPro"/>
</dbReference>
<evidence type="ECO:0000256" key="1">
    <source>
        <dbReference type="ARBA" id="ARBA00022679"/>
    </source>
</evidence>
<evidence type="ECO:0000256" key="3">
    <source>
        <dbReference type="SAM" id="Phobius"/>
    </source>
</evidence>
<feature type="transmembrane region" description="Helical" evidence="3">
    <location>
        <begin position="15"/>
        <end position="33"/>
    </location>
</feature>
<dbReference type="RefSeq" id="WP_153531485.1">
    <property type="nucleotide sequence ID" value="NZ_WEGH01000001.1"/>
</dbReference>
<sequence>MVDQARPLPAVPPRWCGQLAVAAALELLLLAVLRGGTGLGAAGLVAGVVHALVLWAILAVALRRAGRDALGPADLVTLARAVLAGGVTALVAGQSRSGAVLVALAAVALVLDGVDGRVARSTGTVTPEGARFDMEVDAFLILVLSVRAAFVLGVWVLAIGLMRYAYVAAGRVLPWLRGAVPVSYARKVVAAIQGIVLTVACAGVVSTAFLGYAVAVALLLLVWSFGRDVVWLYKRRGNGTDRSRLLGHVPRQGRDPGRLAARARLR</sequence>
<dbReference type="InterPro" id="IPR000462">
    <property type="entry name" value="CDP-OH_P_trans"/>
</dbReference>
<feature type="transmembrane region" description="Helical" evidence="3">
    <location>
        <begin position="73"/>
        <end position="92"/>
    </location>
</feature>
<comment type="caution">
    <text evidence="4">The sequence shown here is derived from an EMBL/GenBank/DDBJ whole genome shotgun (WGS) entry which is preliminary data.</text>
</comment>
<keyword evidence="3" id="KW-0812">Transmembrane</keyword>
<feature type="transmembrane region" description="Helical" evidence="3">
    <location>
        <begin position="39"/>
        <end position="61"/>
    </location>
</feature>
<dbReference type="Gene3D" id="1.20.120.1760">
    <property type="match status" value="1"/>
</dbReference>
<evidence type="ECO:0000313" key="4">
    <source>
        <dbReference type="EMBL" id="MQY03599.1"/>
    </source>
</evidence>
<dbReference type="InterPro" id="IPR048254">
    <property type="entry name" value="CDP_ALCOHOL_P_TRANSF_CS"/>
</dbReference>
<accession>A0A7K0BR13</accession>
<keyword evidence="3" id="KW-1133">Transmembrane helix</keyword>
<keyword evidence="1 2" id="KW-0808">Transferase</keyword>